<accession>A0A813FBI7</accession>
<proteinExistence type="predicted"/>
<dbReference type="InterPro" id="IPR012340">
    <property type="entry name" value="NA-bd_OB-fold"/>
</dbReference>
<feature type="compositionally biased region" description="Basic and acidic residues" evidence="1">
    <location>
        <begin position="20"/>
        <end position="30"/>
    </location>
</feature>
<organism evidence="3 4">
    <name type="scientific">Polarella glacialis</name>
    <name type="common">Dinoflagellate</name>
    <dbReference type="NCBI Taxonomy" id="89957"/>
    <lineage>
        <taxon>Eukaryota</taxon>
        <taxon>Sar</taxon>
        <taxon>Alveolata</taxon>
        <taxon>Dinophyceae</taxon>
        <taxon>Suessiales</taxon>
        <taxon>Suessiaceae</taxon>
        <taxon>Polarella</taxon>
    </lineage>
</organism>
<dbReference type="PROSITE" id="PS50126">
    <property type="entry name" value="S1"/>
    <property type="match status" value="1"/>
</dbReference>
<evidence type="ECO:0000256" key="1">
    <source>
        <dbReference type="SAM" id="MobiDB-lite"/>
    </source>
</evidence>
<dbReference type="InterPro" id="IPR008395">
    <property type="entry name" value="Agenet-like_dom"/>
</dbReference>
<evidence type="ECO:0000259" key="2">
    <source>
        <dbReference type="PROSITE" id="PS50126"/>
    </source>
</evidence>
<dbReference type="InterPro" id="IPR003029">
    <property type="entry name" value="S1_domain"/>
</dbReference>
<dbReference type="EMBL" id="CAJNNV010024774">
    <property type="protein sequence ID" value="CAE8610603.1"/>
    <property type="molecule type" value="Genomic_DNA"/>
</dbReference>
<dbReference type="SUPFAM" id="SSF50249">
    <property type="entry name" value="Nucleic acid-binding proteins"/>
    <property type="match status" value="1"/>
</dbReference>
<dbReference type="GO" id="GO:0003676">
    <property type="term" value="F:nucleic acid binding"/>
    <property type="evidence" value="ECO:0007669"/>
    <property type="project" value="InterPro"/>
</dbReference>
<dbReference type="Pfam" id="PF05641">
    <property type="entry name" value="Agenet"/>
    <property type="match status" value="1"/>
</dbReference>
<dbReference type="Gene3D" id="2.40.50.140">
    <property type="entry name" value="Nucleic acid-binding proteins"/>
    <property type="match status" value="1"/>
</dbReference>
<protein>
    <recommendedName>
        <fullName evidence="2">S1 motif domain-containing protein</fullName>
    </recommendedName>
</protein>
<name>A0A813FBI7_POLGL</name>
<sequence>MVLSSKGPLRHCRPSGCPGRDQHSGRRETGDLATSWRQGRGKVGWSLVALRGVGRRPRRQPLHRQARRPAWEVAAIEIDEIDEIARLWFRYDDGRDEEPGVDVCTRVRKQQPAWVRAGLPVQVNQGGEWHESEVVEVNVDGRSCSIRYCDREEEEDDVDVASRVRSPQQVWLGEGMLVEVLREGVWCECEVLELSEGGSRCAVRYYDNDEEESGVDVEARARAPATPLYCLHVGQWCRGVVKSISREGDVLVDVGAECDGLLRSSRIPTRSGLVPGVRGLLDLDLEVDVWICGVDVGRSRLELTMVDSWVGGGFDGNAPPGFERFRRYLLRKEGSDEKFLQLT</sequence>
<keyword evidence="4" id="KW-1185">Reference proteome</keyword>
<evidence type="ECO:0000313" key="4">
    <source>
        <dbReference type="Proteomes" id="UP000654075"/>
    </source>
</evidence>
<reference evidence="3" key="1">
    <citation type="submission" date="2021-02" db="EMBL/GenBank/DDBJ databases">
        <authorList>
            <person name="Dougan E. K."/>
            <person name="Rhodes N."/>
            <person name="Thang M."/>
            <person name="Chan C."/>
        </authorList>
    </citation>
    <scope>NUCLEOTIDE SEQUENCE</scope>
</reference>
<dbReference type="Proteomes" id="UP000654075">
    <property type="component" value="Unassembled WGS sequence"/>
</dbReference>
<feature type="region of interest" description="Disordered" evidence="1">
    <location>
        <begin position="1"/>
        <end position="35"/>
    </location>
</feature>
<dbReference type="AlphaFoldDB" id="A0A813FBI7"/>
<feature type="domain" description="S1 motif" evidence="2">
    <location>
        <begin position="234"/>
        <end position="306"/>
    </location>
</feature>
<evidence type="ECO:0000313" key="3">
    <source>
        <dbReference type="EMBL" id="CAE8610603.1"/>
    </source>
</evidence>
<gene>
    <name evidence="3" type="ORF">PGLA1383_LOCUS28416</name>
</gene>
<comment type="caution">
    <text evidence="3">The sequence shown here is derived from an EMBL/GenBank/DDBJ whole genome shotgun (WGS) entry which is preliminary data.</text>
</comment>